<keyword evidence="1 3" id="KW-0238">DNA-binding</keyword>
<dbReference type="EMBL" id="FZOU01000001">
    <property type="protein sequence ID" value="SNS43060.1"/>
    <property type="molecule type" value="Genomic_DNA"/>
</dbReference>
<dbReference type="Proteomes" id="UP000198356">
    <property type="component" value="Unassembled WGS sequence"/>
</dbReference>
<evidence type="ECO:0000256" key="2">
    <source>
        <dbReference type="PROSITE-ProRule" id="PRU00169"/>
    </source>
</evidence>
<gene>
    <name evidence="6" type="ORF">SAMN05421770_101935</name>
</gene>
<accession>A0A239EE66</accession>
<feature type="domain" description="OmpR/PhoB-type" evidence="5">
    <location>
        <begin position="128"/>
        <end position="227"/>
    </location>
</feature>
<dbReference type="GO" id="GO:0000156">
    <property type="term" value="F:phosphorelay response regulator activity"/>
    <property type="evidence" value="ECO:0007669"/>
    <property type="project" value="TreeGrafter"/>
</dbReference>
<dbReference type="PROSITE" id="PS50110">
    <property type="entry name" value="RESPONSE_REGULATORY"/>
    <property type="match status" value="1"/>
</dbReference>
<proteinExistence type="predicted"/>
<dbReference type="SMART" id="SM00448">
    <property type="entry name" value="REC"/>
    <property type="match status" value="1"/>
</dbReference>
<evidence type="ECO:0000313" key="6">
    <source>
        <dbReference type="EMBL" id="SNS43060.1"/>
    </source>
</evidence>
<dbReference type="Gene3D" id="3.40.50.2300">
    <property type="match status" value="1"/>
</dbReference>
<reference evidence="6 7" key="1">
    <citation type="submission" date="2017-06" db="EMBL/GenBank/DDBJ databases">
        <authorList>
            <person name="Kim H.J."/>
            <person name="Triplett B.A."/>
        </authorList>
    </citation>
    <scope>NUCLEOTIDE SEQUENCE [LARGE SCALE GENOMIC DNA]</scope>
    <source>
        <strain evidence="6 7">DSM 18704</strain>
    </source>
</reference>
<dbReference type="Pfam" id="PF00072">
    <property type="entry name" value="Response_reg"/>
    <property type="match status" value="1"/>
</dbReference>
<name>A0A239EE66_9BACT</name>
<dbReference type="SUPFAM" id="SSF52172">
    <property type="entry name" value="CheY-like"/>
    <property type="match status" value="1"/>
</dbReference>
<dbReference type="GO" id="GO:0005829">
    <property type="term" value="C:cytosol"/>
    <property type="evidence" value="ECO:0007669"/>
    <property type="project" value="TreeGrafter"/>
</dbReference>
<dbReference type="InterPro" id="IPR001867">
    <property type="entry name" value="OmpR/PhoB-type_DNA-bd"/>
</dbReference>
<dbReference type="InterPro" id="IPR001789">
    <property type="entry name" value="Sig_transdc_resp-reg_receiver"/>
</dbReference>
<dbReference type="CDD" id="cd17574">
    <property type="entry name" value="REC_OmpR"/>
    <property type="match status" value="1"/>
</dbReference>
<dbReference type="Pfam" id="PF00486">
    <property type="entry name" value="Trans_reg_C"/>
    <property type="match status" value="1"/>
</dbReference>
<feature type="modified residue" description="4-aspartylphosphate" evidence="2">
    <location>
        <position position="53"/>
    </location>
</feature>
<dbReference type="Gene3D" id="1.10.10.10">
    <property type="entry name" value="Winged helix-like DNA-binding domain superfamily/Winged helix DNA-binding domain"/>
    <property type="match status" value="1"/>
</dbReference>
<dbReference type="AlphaFoldDB" id="A0A239EE66"/>
<evidence type="ECO:0000259" key="5">
    <source>
        <dbReference type="PROSITE" id="PS51755"/>
    </source>
</evidence>
<evidence type="ECO:0000313" key="7">
    <source>
        <dbReference type="Proteomes" id="UP000198356"/>
    </source>
</evidence>
<dbReference type="PANTHER" id="PTHR48111">
    <property type="entry name" value="REGULATOR OF RPOS"/>
    <property type="match status" value="1"/>
</dbReference>
<keyword evidence="7" id="KW-1185">Reference proteome</keyword>
<dbReference type="RefSeq" id="WP_245817805.1">
    <property type="nucleotide sequence ID" value="NZ_FZOU01000001.1"/>
</dbReference>
<dbReference type="GO" id="GO:0006355">
    <property type="term" value="P:regulation of DNA-templated transcription"/>
    <property type="evidence" value="ECO:0007669"/>
    <property type="project" value="InterPro"/>
</dbReference>
<dbReference type="PROSITE" id="PS51755">
    <property type="entry name" value="OMPR_PHOB"/>
    <property type="match status" value="1"/>
</dbReference>
<keyword evidence="2" id="KW-0597">Phosphoprotein</keyword>
<sequence length="235" mass="26431">MKTKLLVIDDEGAVRRVIGVTMRAVGFEVVESARGEEAISLLNISPCDVVLLDINMPGIGGIAACRAIRRAFPEIPILMLTVRDGEDDKVEALEAGADDFVTKPFAVRELTARINAVLRRSRKPGAIDNRIVINDVALCTEHRAFFKREQPVHLTRTQFDIVELLMRAQGRTVPHRKILTSVWGAEYRDHVEYLRTYMRQLRKLIEDDPANPQYLLTVPYLGYKFCKSGGAALEN</sequence>
<evidence type="ECO:0000256" key="3">
    <source>
        <dbReference type="PROSITE-ProRule" id="PRU01091"/>
    </source>
</evidence>
<dbReference type="GO" id="GO:0032993">
    <property type="term" value="C:protein-DNA complex"/>
    <property type="evidence" value="ECO:0007669"/>
    <property type="project" value="TreeGrafter"/>
</dbReference>
<dbReference type="CDD" id="cd00383">
    <property type="entry name" value="trans_reg_C"/>
    <property type="match status" value="1"/>
</dbReference>
<protein>
    <submittedName>
        <fullName evidence="6">Two-component system, OmpR family, KDP operon response regulator KdpE</fullName>
    </submittedName>
</protein>
<dbReference type="InterPro" id="IPR036388">
    <property type="entry name" value="WH-like_DNA-bd_sf"/>
</dbReference>
<feature type="domain" description="Response regulatory" evidence="4">
    <location>
        <begin position="4"/>
        <end position="118"/>
    </location>
</feature>
<feature type="DNA-binding region" description="OmpR/PhoB-type" evidence="3">
    <location>
        <begin position="128"/>
        <end position="227"/>
    </location>
</feature>
<dbReference type="InterPro" id="IPR039420">
    <property type="entry name" value="WalR-like"/>
</dbReference>
<evidence type="ECO:0000256" key="1">
    <source>
        <dbReference type="ARBA" id="ARBA00023125"/>
    </source>
</evidence>
<dbReference type="PANTHER" id="PTHR48111:SF50">
    <property type="entry name" value="KDP OPERON TRANSCRIPTIONAL REGULATORY PROTEIN KDPE"/>
    <property type="match status" value="1"/>
</dbReference>
<dbReference type="Gene3D" id="6.10.250.690">
    <property type="match status" value="1"/>
</dbReference>
<dbReference type="InterPro" id="IPR011006">
    <property type="entry name" value="CheY-like_superfamily"/>
</dbReference>
<evidence type="ECO:0000259" key="4">
    <source>
        <dbReference type="PROSITE" id="PS50110"/>
    </source>
</evidence>
<organism evidence="6 7">
    <name type="scientific">Granulicella rosea</name>
    <dbReference type="NCBI Taxonomy" id="474952"/>
    <lineage>
        <taxon>Bacteria</taxon>
        <taxon>Pseudomonadati</taxon>
        <taxon>Acidobacteriota</taxon>
        <taxon>Terriglobia</taxon>
        <taxon>Terriglobales</taxon>
        <taxon>Acidobacteriaceae</taxon>
        <taxon>Granulicella</taxon>
    </lineage>
</organism>
<dbReference type="SMART" id="SM00862">
    <property type="entry name" value="Trans_reg_C"/>
    <property type="match status" value="1"/>
</dbReference>
<dbReference type="GO" id="GO:0000976">
    <property type="term" value="F:transcription cis-regulatory region binding"/>
    <property type="evidence" value="ECO:0007669"/>
    <property type="project" value="TreeGrafter"/>
</dbReference>